<feature type="compositionally biased region" description="Low complexity" evidence="3">
    <location>
        <begin position="299"/>
        <end position="313"/>
    </location>
</feature>
<gene>
    <name evidence="4" type="primary">SLAIN2</name>
    <name evidence="4" type="ORF">WISP_108154</name>
</gene>
<organism evidence="4 5">
    <name type="scientific">Willisornis vidua</name>
    <name type="common">Xingu scale-backed antbird</name>
    <dbReference type="NCBI Taxonomy" id="1566151"/>
    <lineage>
        <taxon>Eukaryota</taxon>
        <taxon>Metazoa</taxon>
        <taxon>Chordata</taxon>
        <taxon>Craniata</taxon>
        <taxon>Vertebrata</taxon>
        <taxon>Euteleostomi</taxon>
        <taxon>Archelosauria</taxon>
        <taxon>Archosauria</taxon>
        <taxon>Dinosauria</taxon>
        <taxon>Saurischia</taxon>
        <taxon>Theropoda</taxon>
        <taxon>Coelurosauria</taxon>
        <taxon>Aves</taxon>
        <taxon>Neognathae</taxon>
        <taxon>Neoaves</taxon>
        <taxon>Telluraves</taxon>
        <taxon>Australaves</taxon>
        <taxon>Passeriformes</taxon>
        <taxon>Thamnophilidae</taxon>
        <taxon>Willisornis</taxon>
    </lineage>
</organism>
<evidence type="ECO:0000313" key="4">
    <source>
        <dbReference type="EMBL" id="KAJ7410465.1"/>
    </source>
</evidence>
<dbReference type="Pfam" id="PF15301">
    <property type="entry name" value="SLAIN"/>
    <property type="match status" value="2"/>
</dbReference>
<comment type="caution">
    <text evidence="4">The sequence shown here is derived from an EMBL/GenBank/DDBJ whole genome shotgun (WGS) entry which is preliminary data.</text>
</comment>
<comment type="similarity">
    <text evidence="1">Belongs to the SLAIN motif-containing family.</text>
</comment>
<reference evidence="4" key="1">
    <citation type="submission" date="2019-10" db="EMBL/GenBank/DDBJ databases">
        <authorList>
            <person name="Soares A.E.R."/>
            <person name="Aleixo A."/>
            <person name="Schneider P."/>
            <person name="Miyaki C.Y."/>
            <person name="Schneider M.P."/>
            <person name="Mello C."/>
            <person name="Vasconcelos A.T.R."/>
        </authorList>
    </citation>
    <scope>NUCLEOTIDE SEQUENCE</scope>
    <source>
        <tissue evidence="4">Muscle</tissue>
    </source>
</reference>
<evidence type="ECO:0000256" key="1">
    <source>
        <dbReference type="ARBA" id="ARBA00006652"/>
    </source>
</evidence>
<feature type="region of interest" description="Disordered" evidence="3">
    <location>
        <begin position="176"/>
        <end position="213"/>
    </location>
</feature>
<feature type="compositionally biased region" description="Low complexity" evidence="3">
    <location>
        <begin position="280"/>
        <end position="289"/>
    </location>
</feature>
<evidence type="ECO:0000256" key="2">
    <source>
        <dbReference type="ARBA" id="ARBA00023054"/>
    </source>
</evidence>
<protein>
    <submittedName>
        <fullName evidence="4">SLAIN motif-containing protein 2</fullName>
    </submittedName>
</protein>
<dbReference type="Proteomes" id="UP001145742">
    <property type="component" value="Unassembled WGS sequence"/>
</dbReference>
<keyword evidence="2" id="KW-0175">Coiled coil</keyword>
<evidence type="ECO:0000256" key="3">
    <source>
        <dbReference type="SAM" id="MobiDB-lite"/>
    </source>
</evidence>
<evidence type="ECO:0000313" key="5">
    <source>
        <dbReference type="Proteomes" id="UP001145742"/>
    </source>
</evidence>
<dbReference type="PANTHER" id="PTHR22406:SF4">
    <property type="entry name" value="SLAIN MOTIF-CONTAINING PROTEIN 2"/>
    <property type="match status" value="1"/>
</dbReference>
<feature type="compositionally biased region" description="Acidic residues" evidence="3">
    <location>
        <begin position="260"/>
        <end position="272"/>
    </location>
</feature>
<keyword evidence="5" id="KW-1185">Reference proteome</keyword>
<feature type="compositionally biased region" description="Low complexity" evidence="3">
    <location>
        <begin position="237"/>
        <end position="255"/>
    </location>
</feature>
<proteinExistence type="inferred from homology"/>
<feature type="compositionally biased region" description="Polar residues" evidence="3">
    <location>
        <begin position="191"/>
        <end position="200"/>
    </location>
</feature>
<dbReference type="PANTHER" id="PTHR22406">
    <property type="entry name" value="NASCENT POLYPEPTIDE-ASSOCIATED COMPLEX SUBUNIT ALPHA, MUSCLE-SPECIFIC FORM"/>
    <property type="match status" value="1"/>
</dbReference>
<dbReference type="EMBL" id="WHWB01034405">
    <property type="protein sequence ID" value="KAJ7410465.1"/>
    <property type="molecule type" value="Genomic_DNA"/>
</dbReference>
<accession>A0ABQ9CW94</accession>
<feature type="region of interest" description="Disordered" evidence="3">
    <location>
        <begin position="235"/>
        <end position="323"/>
    </location>
</feature>
<sequence length="381" mass="42134">MRTRPAGLLEIGRVLINICPMVLYTSPKKKLTPVQKCVSPLVWCRQVLDYPSPDVECAKKSLIHRLEQTMSDLRICLWQWYLQQYHNSSKVLIGENTNNRRALKRQSLYSSPFSAVSYTSSYSPNTGSPYSSGFNSPSSTPVKSALVKQLIPPGTSGVQTLGVASCEVLATTVARDSHLKSSGDRNPPLSPQSSLDSELSASEMDEDSIGSNYKLNDVTDVQILARMQEESLRQEYAATASRRSSGSSCNSTRRGTFSDQELDAQSLEDEEDGTHHTVHPAVSRFSPSPRSSPWPSPKQSPRNSPRSRSPARSIEYSRASPQPMISRLQQPRLSLQGHPTDLQTSNVKSEDWLEIWLTGFNSENPVQTAKCKSTLVGLFGQ</sequence>
<dbReference type="InterPro" id="IPR026179">
    <property type="entry name" value="Slain"/>
</dbReference>
<name>A0ABQ9CW94_9PASS</name>